<keyword evidence="2" id="KW-1185">Reference proteome</keyword>
<proteinExistence type="predicted"/>
<dbReference type="Proteomes" id="UP001212189">
    <property type="component" value="Chromosome"/>
</dbReference>
<sequence length="494" mass="53742">MQVADLVTNNPSRQGAMGEVASLLGRQNELEREVLLYDRSMAAKYDKYYDVTGADYLQIPESLNGSVITKLAKRASHTMEIPIGTVFNALLAGASAAVSTNYVTRFATGTVVPAVIHAVCEHPPSTGKSNLKNQSVHSYQRAMNDHNSGIAAINRAAGNDGIKLPYGFNIATDGTTAAIDAELSNMDSGRVVIASDEQAAFQSLFPENAFSSNNSLLLNGWMGEFISGSRTTRKAFTGYVQSAILLIAQVGSIQRVLSASNQTGLAERFLFTAEPSSLGSRTLSNGYLTADDKHAFNLAATECVERYSKRVRTEGDGAVINTDIHSLDIVEPRREGYEIIKQKRAELEPFLGELERSGEMTYLGWVGKLETHVLKIATVMHVFNCLGNGREVDKFIPDELIRGCIDLFIEYGKHMRCIIQNSGESGSTAELETVMDVLSSEQVTVERAKQILRKRAPFKGRGRDAYRAAGARINSMLKEGLIVKSATTGALQII</sequence>
<name>A0AAE9VQJ1_9GAMM</name>
<dbReference type="InterPro" id="IPR025048">
    <property type="entry name" value="DUF3987"/>
</dbReference>
<dbReference type="RefSeq" id="WP_269819166.1">
    <property type="nucleotide sequence ID" value="NZ_CP114976.1"/>
</dbReference>
<evidence type="ECO:0000313" key="1">
    <source>
        <dbReference type="EMBL" id="WBE26243.1"/>
    </source>
</evidence>
<evidence type="ECO:0000313" key="2">
    <source>
        <dbReference type="Proteomes" id="UP001212189"/>
    </source>
</evidence>
<protein>
    <submittedName>
        <fullName evidence="1">DUF3987 domain-containing protein</fullName>
    </submittedName>
</protein>
<dbReference type="KEGG" id="dce:O6P33_05275"/>
<dbReference type="AlphaFoldDB" id="A0AAE9VQJ1"/>
<dbReference type="Pfam" id="PF13148">
    <property type="entry name" value="DUF3987"/>
    <property type="match status" value="1"/>
</dbReference>
<accession>A0AAE9VQJ1</accession>
<dbReference type="EMBL" id="CP114976">
    <property type="protein sequence ID" value="WBE26243.1"/>
    <property type="molecule type" value="Genomic_DNA"/>
</dbReference>
<organism evidence="1 2">
    <name type="scientific">Denitrificimonas caeni</name>
    <dbReference type="NCBI Taxonomy" id="521720"/>
    <lineage>
        <taxon>Bacteria</taxon>
        <taxon>Pseudomonadati</taxon>
        <taxon>Pseudomonadota</taxon>
        <taxon>Gammaproteobacteria</taxon>
        <taxon>Pseudomonadales</taxon>
        <taxon>Pseudomonadaceae</taxon>
        <taxon>Denitrificimonas</taxon>
    </lineage>
</organism>
<reference evidence="1 2" key="1">
    <citation type="submission" date="2022-12" db="EMBL/GenBank/DDBJ databases">
        <title>Coexistence and Characterization of a Novel Tigecycline Resistance gene tet(X) variant and blaNDM-1 in a Pseudomonas caeni Isolate of Chicken Origin.</title>
        <authorList>
            <person name="Lu X."/>
            <person name="Zhang L."/>
            <person name="Li R."/>
            <person name="Wang Z."/>
        </authorList>
    </citation>
    <scope>NUCLEOTIDE SEQUENCE [LARGE SCALE GENOMIC DNA]</scope>
    <source>
        <strain evidence="1 2">CE14</strain>
    </source>
</reference>
<gene>
    <name evidence="1" type="ORF">O6P33_05275</name>
</gene>